<dbReference type="Proteomes" id="UP000199592">
    <property type="component" value="Unassembled WGS sequence"/>
</dbReference>
<reference evidence="3" key="1">
    <citation type="submission" date="2016-10" db="EMBL/GenBank/DDBJ databases">
        <authorList>
            <person name="Varghese N."/>
            <person name="Submissions S."/>
        </authorList>
    </citation>
    <scope>NUCLEOTIDE SEQUENCE [LARGE SCALE GENOMIC DNA]</scope>
    <source>
        <strain evidence="3">DSM 25030</strain>
    </source>
</reference>
<dbReference type="Pfam" id="PF10626">
    <property type="entry name" value="TraO"/>
    <property type="match status" value="1"/>
</dbReference>
<feature type="signal peptide" evidence="1">
    <location>
        <begin position="1"/>
        <end position="24"/>
    </location>
</feature>
<gene>
    <name evidence="2" type="ORF">SAMN04487892_2695</name>
</gene>
<dbReference type="AlphaFoldDB" id="A0A1H2XBK0"/>
<feature type="chain" id="PRO_5011541386" evidence="1">
    <location>
        <begin position="25"/>
        <end position="183"/>
    </location>
</feature>
<accession>A0A1H2XBK0</accession>
<organism evidence="2 3">
    <name type="scientific">Flagellimonas zhangzhouensis</name>
    <dbReference type="NCBI Taxonomy" id="1073328"/>
    <lineage>
        <taxon>Bacteria</taxon>
        <taxon>Pseudomonadati</taxon>
        <taxon>Bacteroidota</taxon>
        <taxon>Flavobacteriia</taxon>
        <taxon>Flavobacteriales</taxon>
        <taxon>Flavobacteriaceae</taxon>
        <taxon>Flagellimonas</taxon>
    </lineage>
</organism>
<evidence type="ECO:0000256" key="1">
    <source>
        <dbReference type="SAM" id="SignalP"/>
    </source>
</evidence>
<evidence type="ECO:0000313" key="3">
    <source>
        <dbReference type="Proteomes" id="UP000199592"/>
    </source>
</evidence>
<sequence length="183" mass="20879">MKKKYIFSLLVFGLLMVSAQEIMAQRSYLSVAFNPSYRTNGYGLNLLVNHYHNATDYWHVSLSMVNSKEQPDSSIEFPYTDYLMNVGYFKTVISRPNRGFYIYVGGGLSGGYEYINKGESFTKFGYTIPESGMLYGVFVSFEMDFYLTDALSLYVPVTGYYHVNSKVDESFAVVGAGVRYFFK</sequence>
<dbReference type="OrthoDB" id="1443169at2"/>
<proteinExistence type="predicted"/>
<keyword evidence="1" id="KW-0732">Signal</keyword>
<dbReference type="EMBL" id="FNMY01000003">
    <property type="protein sequence ID" value="SDW90210.1"/>
    <property type="molecule type" value="Genomic_DNA"/>
</dbReference>
<dbReference type="InterPro" id="IPR018899">
    <property type="entry name" value="Conjug_transposon_Tra0"/>
</dbReference>
<evidence type="ECO:0000313" key="2">
    <source>
        <dbReference type="EMBL" id="SDW90210.1"/>
    </source>
</evidence>
<keyword evidence="3" id="KW-1185">Reference proteome</keyword>
<name>A0A1H2XBK0_9FLAO</name>
<protein>
    <submittedName>
        <fullName evidence="2">Conjugative transposon protein TraO</fullName>
    </submittedName>
</protein>
<dbReference type="RefSeq" id="WP_090293575.1">
    <property type="nucleotide sequence ID" value="NZ_FNKI01000001.1"/>
</dbReference>